<evidence type="ECO:0000313" key="1">
    <source>
        <dbReference type="EMBL" id="CAD9338157.1"/>
    </source>
</evidence>
<dbReference type="EMBL" id="HBGN01023685">
    <property type="protein sequence ID" value="CAD9338157.1"/>
    <property type="molecule type" value="Transcribed_RNA"/>
</dbReference>
<proteinExistence type="predicted"/>
<sequence>MQELIDQANKLTDNNRENLNNRRQKICQLYQRENLPRAWKNGRSRRRTVDNMVANKAIIEKKREKQAFFARETHLMIKQIEYAKKQHQQQLGEQSGNALTYYPLKHTKWYI</sequence>
<accession>A0A6U3ZA82</accession>
<dbReference type="AlphaFoldDB" id="A0A6U3ZA82"/>
<protein>
    <submittedName>
        <fullName evidence="1">Uncharacterized protein</fullName>
    </submittedName>
</protein>
<gene>
    <name evidence="1" type="ORF">DBRI1063_LOCUS15130</name>
</gene>
<reference evidence="1" key="1">
    <citation type="submission" date="2021-01" db="EMBL/GenBank/DDBJ databases">
        <authorList>
            <person name="Corre E."/>
            <person name="Pelletier E."/>
            <person name="Niang G."/>
            <person name="Scheremetjew M."/>
            <person name="Finn R."/>
            <person name="Kale V."/>
            <person name="Holt S."/>
            <person name="Cochrane G."/>
            <person name="Meng A."/>
            <person name="Brown T."/>
            <person name="Cohen L."/>
        </authorList>
    </citation>
    <scope>NUCLEOTIDE SEQUENCE</scope>
    <source>
        <strain evidence="1">Pop2</strain>
    </source>
</reference>
<organism evidence="1">
    <name type="scientific">Ditylum brightwellii</name>
    <dbReference type="NCBI Taxonomy" id="49249"/>
    <lineage>
        <taxon>Eukaryota</taxon>
        <taxon>Sar</taxon>
        <taxon>Stramenopiles</taxon>
        <taxon>Ochrophyta</taxon>
        <taxon>Bacillariophyta</taxon>
        <taxon>Mediophyceae</taxon>
        <taxon>Lithodesmiophycidae</taxon>
        <taxon>Lithodesmiales</taxon>
        <taxon>Lithodesmiaceae</taxon>
        <taxon>Ditylum</taxon>
    </lineage>
</organism>
<name>A0A6U3ZA82_9STRA</name>